<evidence type="ECO:0000256" key="1">
    <source>
        <dbReference type="SAM" id="MobiDB-lite"/>
    </source>
</evidence>
<protein>
    <submittedName>
        <fullName evidence="2">Host-specific AK-toxin Akt2</fullName>
    </submittedName>
</protein>
<dbReference type="InterPro" id="IPR029058">
    <property type="entry name" value="AB_hydrolase_fold"/>
</dbReference>
<dbReference type="OrthoDB" id="94039at2759"/>
<keyword evidence="3" id="KW-1185">Reference proteome</keyword>
<gene>
    <name evidence="2" type="ORF">BO71DRAFT_26002</name>
</gene>
<dbReference type="SUPFAM" id="SSF53474">
    <property type="entry name" value="alpha/beta-Hydrolases"/>
    <property type="match status" value="1"/>
</dbReference>
<dbReference type="VEuPathDB" id="FungiDB:BO71DRAFT_26002"/>
<reference evidence="2 3" key="1">
    <citation type="submission" date="2018-02" db="EMBL/GenBank/DDBJ databases">
        <title>The genomes of Aspergillus section Nigri reveals drivers in fungal speciation.</title>
        <authorList>
            <consortium name="DOE Joint Genome Institute"/>
            <person name="Vesth T.C."/>
            <person name="Nybo J."/>
            <person name="Theobald S."/>
            <person name="Brandl J."/>
            <person name="Frisvad J.C."/>
            <person name="Nielsen K.F."/>
            <person name="Lyhne E.K."/>
            <person name="Kogle M.E."/>
            <person name="Kuo A."/>
            <person name="Riley R."/>
            <person name="Clum A."/>
            <person name="Nolan M."/>
            <person name="Lipzen A."/>
            <person name="Salamov A."/>
            <person name="Henrissat B."/>
            <person name="Wiebenga A."/>
            <person name="De vries R.P."/>
            <person name="Grigoriev I.V."/>
            <person name="Mortensen U.H."/>
            <person name="Andersen M.R."/>
            <person name="Baker S.E."/>
        </authorList>
    </citation>
    <scope>NUCLEOTIDE SEQUENCE [LARGE SCALE GENOMIC DNA]</scope>
    <source>
        <strain evidence="2 3">CBS 707.79</strain>
    </source>
</reference>
<dbReference type="STRING" id="1448320.A0A319D4Z4"/>
<dbReference type="EMBL" id="KZ825917">
    <property type="protein sequence ID" value="PYH92400.1"/>
    <property type="molecule type" value="Genomic_DNA"/>
</dbReference>
<proteinExistence type="predicted"/>
<organism evidence="2 3">
    <name type="scientific">Aspergillus ellipticus CBS 707.79</name>
    <dbReference type="NCBI Taxonomy" id="1448320"/>
    <lineage>
        <taxon>Eukaryota</taxon>
        <taxon>Fungi</taxon>
        <taxon>Dikarya</taxon>
        <taxon>Ascomycota</taxon>
        <taxon>Pezizomycotina</taxon>
        <taxon>Eurotiomycetes</taxon>
        <taxon>Eurotiomycetidae</taxon>
        <taxon>Eurotiales</taxon>
        <taxon>Aspergillaceae</taxon>
        <taxon>Aspergillus</taxon>
        <taxon>Aspergillus subgen. Circumdati</taxon>
    </lineage>
</organism>
<dbReference type="ESTHER" id="9euro-a0a319d4z4">
    <property type="family name" value="MpaH"/>
</dbReference>
<feature type="region of interest" description="Disordered" evidence="1">
    <location>
        <begin position="265"/>
        <end position="285"/>
    </location>
</feature>
<sequence>MAPSHFDVIEHTVVSSYVREYPLATTKGQEDKLQLHVKQYVPRQRPEATTPNIAQALPAVTIIACGALGPPKEIYEPLWEELHGQLQAQGMAISSIWIADPVHQGLSSVLNAGRIGDDPSWIDHSRDLFLIVNQFRDQMPRPLVGIGHSFGAIHLANLAFFHPRLLSSVVFLDPFITKHHPQSFREHPVFHKYVVNRPSSWPSRAAAEASIPKSPLYSGWDPRCLQRLLKHGLVPVPTREPPTVDSPVTLTTPVAQEIHAMGRRTFSQTPPDGTPTFDRDTTPDLDPLDAEDVLYRWEMRSTWDRLPELRPPAKFVLASRTYVLLDEVREGIQRCGTARSGSGGVTSGRVSEVTIKGAGHFFPMELVERAARECASWIAPEMLKWRQAEVGWREELDRRAKNGEQVGAEISPWMKDILRSFAAKIPRAKI</sequence>
<accession>A0A319D4Z4</accession>
<dbReference type="Gene3D" id="3.40.50.1820">
    <property type="entry name" value="alpha/beta hydrolase"/>
    <property type="match status" value="1"/>
</dbReference>
<dbReference type="AlphaFoldDB" id="A0A319D4Z4"/>
<evidence type="ECO:0000313" key="3">
    <source>
        <dbReference type="Proteomes" id="UP000247810"/>
    </source>
</evidence>
<name>A0A319D4Z4_9EURO</name>
<dbReference type="Proteomes" id="UP000247810">
    <property type="component" value="Unassembled WGS sequence"/>
</dbReference>
<evidence type="ECO:0000313" key="2">
    <source>
        <dbReference type="EMBL" id="PYH92400.1"/>
    </source>
</evidence>